<dbReference type="Gene3D" id="2.30.30.40">
    <property type="entry name" value="SH3 Domains"/>
    <property type="match status" value="1"/>
</dbReference>
<dbReference type="Pfam" id="PF24584">
    <property type="entry name" value="Ig_CYK3_C"/>
    <property type="match status" value="1"/>
</dbReference>
<feature type="compositionally biased region" description="Polar residues" evidence="3">
    <location>
        <begin position="123"/>
        <end position="132"/>
    </location>
</feature>
<feature type="compositionally biased region" description="Low complexity" evidence="3">
    <location>
        <begin position="102"/>
        <end position="112"/>
    </location>
</feature>
<feature type="compositionally biased region" description="Polar residues" evidence="3">
    <location>
        <begin position="308"/>
        <end position="322"/>
    </location>
</feature>
<dbReference type="GO" id="GO:0030234">
    <property type="term" value="F:enzyme regulator activity"/>
    <property type="evidence" value="ECO:0007669"/>
    <property type="project" value="EnsemblFungi"/>
</dbReference>
<gene>
    <name evidence="5" type="primary">TDEL0G02490</name>
    <name evidence="5" type="ORF">TDEL_0G02490</name>
</gene>
<dbReference type="PANTHER" id="PTHR46333:SF2">
    <property type="entry name" value="CYTOKINESIS PROTEIN 3"/>
    <property type="match status" value="1"/>
</dbReference>
<dbReference type="RefSeq" id="XP_003682827.1">
    <property type="nucleotide sequence ID" value="XM_003682779.1"/>
</dbReference>
<evidence type="ECO:0000256" key="1">
    <source>
        <dbReference type="ARBA" id="ARBA00022443"/>
    </source>
</evidence>
<dbReference type="AlphaFoldDB" id="G8ZYZ1"/>
<dbReference type="STRING" id="1076872.G8ZYZ1"/>
<dbReference type="OrthoDB" id="6129702at2759"/>
<dbReference type="EMBL" id="HE616748">
    <property type="protein sequence ID" value="CCE93616.1"/>
    <property type="molecule type" value="Genomic_DNA"/>
</dbReference>
<feature type="compositionally biased region" description="Low complexity" evidence="3">
    <location>
        <begin position="189"/>
        <end position="203"/>
    </location>
</feature>
<protein>
    <recommendedName>
        <fullName evidence="4">SH3 domain-containing protein</fullName>
    </recommendedName>
</protein>
<evidence type="ECO:0000313" key="6">
    <source>
        <dbReference type="Proteomes" id="UP000005627"/>
    </source>
</evidence>
<dbReference type="GO" id="GO:1990344">
    <property type="term" value="P:secondary cell septum biogenesis"/>
    <property type="evidence" value="ECO:0007669"/>
    <property type="project" value="EnsemblFungi"/>
</dbReference>
<dbReference type="InParanoid" id="G8ZYZ1"/>
<dbReference type="FunCoup" id="G8ZYZ1">
    <property type="interactions" value="85"/>
</dbReference>
<sequence>MSVSIPLAPPFKVKARYGWSGQTKGDLGFLEGDVMEVTRITGDWFYGKLLRNKKCSGYFPNNFVNVLEEQLNKSTLAESPEVVNTPSKVIIPPIPARSRGKSSVSSTPSDSKQSYRKRVSRVYEQQSHSAPNLPQDVAVSRTSYPKSRTTTERTRRSRECYSINDSLPPLPPIPSMQKTEKLTQRVPKSYSSSDLPSSANSNNLYRDNQSFYDGYYPSKRSSLTEESNSSGLFSNSRYWGTSAASSEDSFALMSDFSATSAGSFARHRFAQSFTDSLERSQSPSINNSAQMGNGKKGGIFRRIMTKTTSGNNSEMHSPTPSGQYPKLPDIKNLNISATRDDARDWLAVKTHLNRSRSLTKYEKHPRYMRALDQNRDLVLHPQDAIYNGLNTNEVTCHGQAGLIDIELSESNFDYIDKMTRKRCVKDGSMRLTNWAQTTFSARYSTTLEKLRGIYIFCTETFELIDDHGSTDFSKKPKNLDTVLYQKYCTPYQLLCLFKALTNALGIRCESVFGFLKTPTANNHEFKYNHCWLRVLVNKEWRFIDVILGNISNPVHEFVNNRKITKADDDYFLVEPLRFIYTHIPQKDSEQHIVPSIDRLSALYLPLVFPSFFNNGLKLYKYSTALAFLEDSEIFECSLEVPSDVEVFASMVIPTPDPGKSHEYRKMELALVQVKRHKSDNSRRIAVVKAVLPPGSNKGTLYIHSGLRGTQTSVANVHPLSMMVPLTHSGSEMKYEFTARKPSESVQKAEMYIVEPQNRFLFLHNEYDFEVIQHPFDSVIYSPTALTKNRPQPMAIKSPSGKIYELQKNDPHFAYGTWKATISLKETGVWTGLVTADSGVGWCVFAEWLCI</sequence>
<dbReference type="InterPro" id="IPR038765">
    <property type="entry name" value="Papain-like_cys_pep_sf"/>
</dbReference>
<evidence type="ECO:0000259" key="4">
    <source>
        <dbReference type="PROSITE" id="PS50002"/>
    </source>
</evidence>
<evidence type="ECO:0000313" key="5">
    <source>
        <dbReference type="EMBL" id="CCE93616.1"/>
    </source>
</evidence>
<dbReference type="SMART" id="SM00460">
    <property type="entry name" value="TGc"/>
    <property type="match status" value="1"/>
</dbReference>
<dbReference type="Gene3D" id="3.10.620.30">
    <property type="match status" value="1"/>
</dbReference>
<dbReference type="SMART" id="SM00326">
    <property type="entry name" value="SH3"/>
    <property type="match status" value="1"/>
</dbReference>
<reference evidence="5 6" key="1">
    <citation type="journal article" date="2011" name="Proc. Natl. Acad. Sci. U.S.A.">
        <title>Evolutionary erosion of yeast sex chromosomes by mating-type switching accidents.</title>
        <authorList>
            <person name="Gordon J.L."/>
            <person name="Armisen D."/>
            <person name="Proux-Wera E."/>
            <person name="Oheigeartaigh S.S."/>
            <person name="Byrne K.P."/>
            <person name="Wolfe K.H."/>
        </authorList>
    </citation>
    <scope>NUCLEOTIDE SEQUENCE [LARGE SCALE GENOMIC DNA]</scope>
    <source>
        <strain evidence="6">ATCC 10662 / CBS 1146 / NBRC 0425 / NCYC 2629 / NRRL Y-866</strain>
    </source>
</reference>
<proteinExistence type="predicted"/>
<dbReference type="PROSITE" id="PS50002">
    <property type="entry name" value="SH3"/>
    <property type="match status" value="1"/>
</dbReference>
<dbReference type="PANTHER" id="PTHR46333">
    <property type="entry name" value="CYTOKINESIS PROTEIN 3"/>
    <property type="match status" value="1"/>
</dbReference>
<dbReference type="HOGENOM" id="CLU_008674_1_0_1"/>
<feature type="compositionally biased region" description="Basic and acidic residues" evidence="3">
    <location>
        <begin position="149"/>
        <end position="159"/>
    </location>
</feature>
<dbReference type="SUPFAM" id="SSF54001">
    <property type="entry name" value="Cysteine proteinases"/>
    <property type="match status" value="1"/>
</dbReference>
<dbReference type="Proteomes" id="UP000005627">
    <property type="component" value="Chromosome 7"/>
</dbReference>
<dbReference type="Pfam" id="PF01841">
    <property type="entry name" value="Transglut_core"/>
    <property type="match status" value="1"/>
</dbReference>
<dbReference type="InterPro" id="IPR001452">
    <property type="entry name" value="SH3_domain"/>
</dbReference>
<keyword evidence="1 2" id="KW-0728">SH3 domain</keyword>
<organism evidence="5 6">
    <name type="scientific">Torulaspora delbrueckii</name>
    <name type="common">Yeast</name>
    <name type="synonym">Candida colliculosa</name>
    <dbReference type="NCBI Taxonomy" id="4950"/>
    <lineage>
        <taxon>Eukaryota</taxon>
        <taxon>Fungi</taxon>
        <taxon>Dikarya</taxon>
        <taxon>Ascomycota</taxon>
        <taxon>Saccharomycotina</taxon>
        <taxon>Saccharomycetes</taxon>
        <taxon>Saccharomycetales</taxon>
        <taxon>Saccharomycetaceae</taxon>
        <taxon>Torulaspora</taxon>
    </lineage>
</organism>
<dbReference type="KEGG" id="tdl:TDEL_0G02490"/>
<dbReference type="InterPro" id="IPR002931">
    <property type="entry name" value="Transglutaminase-like"/>
</dbReference>
<feature type="region of interest" description="Disordered" evidence="3">
    <location>
        <begin position="88"/>
        <end position="206"/>
    </location>
</feature>
<dbReference type="GO" id="GO:0044697">
    <property type="term" value="C:HICS complex"/>
    <property type="evidence" value="ECO:0007669"/>
    <property type="project" value="EnsemblFungi"/>
</dbReference>
<feature type="region of interest" description="Disordered" evidence="3">
    <location>
        <begin position="275"/>
        <end position="296"/>
    </location>
</feature>
<dbReference type="InterPro" id="IPR036028">
    <property type="entry name" value="SH3-like_dom_sf"/>
</dbReference>
<dbReference type="GeneID" id="11504832"/>
<name>G8ZYZ1_TORDE</name>
<dbReference type="GO" id="GO:0000142">
    <property type="term" value="C:cellular bud neck contractile ring"/>
    <property type="evidence" value="ECO:0007669"/>
    <property type="project" value="EnsemblFungi"/>
</dbReference>
<feature type="region of interest" description="Disordered" evidence="3">
    <location>
        <begin position="308"/>
        <end position="328"/>
    </location>
</feature>
<keyword evidence="6" id="KW-1185">Reference proteome</keyword>
<evidence type="ECO:0000256" key="3">
    <source>
        <dbReference type="SAM" id="MobiDB-lite"/>
    </source>
</evidence>
<dbReference type="InterPro" id="IPR056409">
    <property type="entry name" value="Ig_CYK3_C"/>
</dbReference>
<feature type="compositionally biased region" description="Polar residues" evidence="3">
    <location>
        <begin position="275"/>
        <end position="291"/>
    </location>
</feature>
<accession>G8ZYZ1</accession>
<dbReference type="InterPro" id="IPR052557">
    <property type="entry name" value="CAP/Cytokinesis_protein"/>
</dbReference>
<evidence type="ECO:0000256" key="2">
    <source>
        <dbReference type="PROSITE-ProRule" id="PRU00192"/>
    </source>
</evidence>
<feature type="domain" description="SH3" evidence="4">
    <location>
        <begin position="8"/>
        <end position="69"/>
    </location>
</feature>
<dbReference type="SUPFAM" id="SSF50044">
    <property type="entry name" value="SH3-domain"/>
    <property type="match status" value="1"/>
</dbReference>
<dbReference type="eggNOG" id="KOG4575">
    <property type="taxonomic scope" value="Eukaryota"/>
</dbReference>